<dbReference type="InterPro" id="IPR027359">
    <property type="entry name" value="Volt_channel_dom_sf"/>
</dbReference>
<evidence type="ECO:0000313" key="6">
    <source>
        <dbReference type="EMBL" id="AXJ02322.1"/>
    </source>
</evidence>
<evidence type="ECO:0000313" key="7">
    <source>
        <dbReference type="Proteomes" id="UP000254808"/>
    </source>
</evidence>
<evidence type="ECO:0000256" key="2">
    <source>
        <dbReference type="ARBA" id="ARBA00022692"/>
    </source>
</evidence>
<evidence type="ECO:0000256" key="5">
    <source>
        <dbReference type="SAM" id="Phobius"/>
    </source>
</evidence>
<keyword evidence="4 5" id="KW-0472">Membrane</keyword>
<evidence type="ECO:0000256" key="4">
    <source>
        <dbReference type="ARBA" id="ARBA00023136"/>
    </source>
</evidence>
<proteinExistence type="predicted"/>
<dbReference type="KEGG" id="cprv:CYPRO_3087"/>
<name>A0A345UPC0_9BACT</name>
<evidence type="ECO:0000256" key="1">
    <source>
        <dbReference type="ARBA" id="ARBA00004141"/>
    </source>
</evidence>
<dbReference type="OrthoDB" id="974877at2"/>
<comment type="subcellular location">
    <subcellularLocation>
        <location evidence="1">Membrane</location>
        <topology evidence="1">Multi-pass membrane protein</topology>
    </subcellularLocation>
</comment>
<dbReference type="Gene3D" id="1.20.120.350">
    <property type="entry name" value="Voltage-gated potassium channels. Chain C"/>
    <property type="match status" value="1"/>
</dbReference>
<protein>
    <recommendedName>
        <fullName evidence="8">Ion transporter</fullName>
    </recommendedName>
</protein>
<dbReference type="AlphaFoldDB" id="A0A345UPC0"/>
<evidence type="ECO:0000256" key="3">
    <source>
        <dbReference type="ARBA" id="ARBA00022989"/>
    </source>
</evidence>
<organism evidence="6 7">
    <name type="scientific">Cyclonatronum proteinivorum</name>
    <dbReference type="NCBI Taxonomy" id="1457365"/>
    <lineage>
        <taxon>Bacteria</taxon>
        <taxon>Pseudomonadati</taxon>
        <taxon>Balneolota</taxon>
        <taxon>Balneolia</taxon>
        <taxon>Balneolales</taxon>
        <taxon>Cyclonatronaceae</taxon>
        <taxon>Cyclonatronum</taxon>
    </lineage>
</organism>
<keyword evidence="3 5" id="KW-1133">Transmembrane helix</keyword>
<evidence type="ECO:0008006" key="8">
    <source>
        <dbReference type="Google" id="ProtNLM"/>
    </source>
</evidence>
<keyword evidence="2 5" id="KW-0812">Transmembrane</keyword>
<accession>A0A345UPC0</accession>
<feature type="transmembrane region" description="Helical" evidence="5">
    <location>
        <begin position="105"/>
        <end position="126"/>
    </location>
</feature>
<feature type="transmembrane region" description="Helical" evidence="5">
    <location>
        <begin position="72"/>
        <end position="93"/>
    </location>
</feature>
<dbReference type="RefSeq" id="WP_114985428.1">
    <property type="nucleotide sequence ID" value="NZ_CP027806.1"/>
</dbReference>
<feature type="transmembrane region" description="Helical" evidence="5">
    <location>
        <begin position="21"/>
        <end position="44"/>
    </location>
</feature>
<reference evidence="6 7" key="1">
    <citation type="submission" date="2018-03" db="EMBL/GenBank/DDBJ databases">
        <title>Phenotypic and genomic properties of Cyclonatronum proteinivorum gen. nov., sp. nov., a haloalkaliphilic bacteroidete from soda lakes possessing Na+-translocating rhodopsin.</title>
        <authorList>
            <person name="Toshchakov S.V."/>
            <person name="Korzhenkov A."/>
            <person name="Samarov N.I."/>
            <person name="Kublanov I.V."/>
            <person name="Muntyan M.S."/>
            <person name="Sorokin D.Y."/>
        </authorList>
    </citation>
    <scope>NUCLEOTIDE SEQUENCE [LARGE SCALE GENOMIC DNA]</scope>
    <source>
        <strain evidence="6 7">Omega</strain>
    </source>
</reference>
<dbReference type="GO" id="GO:0016020">
    <property type="term" value="C:membrane"/>
    <property type="evidence" value="ECO:0007669"/>
    <property type="project" value="UniProtKB-SubCell"/>
</dbReference>
<sequence length="358" mass="42102">MGMGKNNTGKSKETPRKVGYLAGDFIMLFLLLVNLAMISFDWLFQSRRFQGWIEWLSPAFFEFYATNIHVDFILYDLIFISIFLTEFFVRWIYSIREREFSKWYYYPFVYWYDLIGCIPIGGFRFLRLLRIVTIMVRLQRIGYIDMRKFALFRFGMRYLNFLVQELTDRVVLNILSNVRSELREGTPVIDRIVDDVLRPRQVVLVNWISMRLQLAASKGYALHEDDIRAYVNERIDEAVEKNREIQNLEAIPFVGRVAASQIEGAIRDIVFSVVHGIIRDLGSSRNKALVEDLSELLLDEDTENGSDQVRMLNIQVAEMLSESMGIVMDRVKERRWNPRELEENEARLQQKLEEEAGG</sequence>
<keyword evidence="7" id="KW-1185">Reference proteome</keyword>
<dbReference type="EMBL" id="CP027806">
    <property type="protein sequence ID" value="AXJ02322.1"/>
    <property type="molecule type" value="Genomic_DNA"/>
</dbReference>
<dbReference type="Proteomes" id="UP000254808">
    <property type="component" value="Chromosome"/>
</dbReference>
<gene>
    <name evidence="6" type="ORF">CYPRO_3087</name>
</gene>